<feature type="compositionally biased region" description="Basic and acidic residues" evidence="1">
    <location>
        <begin position="1"/>
        <end position="14"/>
    </location>
</feature>
<evidence type="ECO:0000256" key="1">
    <source>
        <dbReference type="SAM" id="MobiDB-lite"/>
    </source>
</evidence>
<evidence type="ECO:0000313" key="3">
    <source>
        <dbReference type="Proteomes" id="UP000678393"/>
    </source>
</evidence>
<sequence length="350" mass="38058">MAKASDPRLAELTKKRPASAPKPGEILDIPTIILSDRKESTSLLSSSLSSSVHFGMPSSSEVGVTEKGESAGQQGHGSGSHMGVRSSSDIGLPASSMPNLAIRLGPGGDLASTENFLDVFCSPRTFRRSVDLDVNSKDHTRGQFEWVDTMESSTNCLKVLTSSSRVGSALSLNSECTTRSIGLLSNDSDSENDLSLTDSEKVSLKPSQLRRFMSYSEDVVSRDVCARPSQSMSYLKTMDKTQAGAAKGPDAIILVTETVAENIDTADSLIQDRKCEAANRDRVLDDRGGAPCDPRLQEKVIRANKKEIPRDRSRGGTARPSHMLSYKCDIHDSNRDCRIRQWLQDMDSQE</sequence>
<feature type="region of interest" description="Disordered" evidence="1">
    <location>
        <begin position="1"/>
        <end position="31"/>
    </location>
</feature>
<accession>A0A8S4A875</accession>
<comment type="caution">
    <text evidence="2">The sequence shown here is derived from an EMBL/GenBank/DDBJ whole genome shotgun (WGS) entry which is preliminary data.</text>
</comment>
<dbReference type="Proteomes" id="UP000678393">
    <property type="component" value="Unassembled WGS sequence"/>
</dbReference>
<evidence type="ECO:0000313" key="2">
    <source>
        <dbReference type="EMBL" id="CAG5136402.1"/>
    </source>
</evidence>
<organism evidence="2 3">
    <name type="scientific">Candidula unifasciata</name>
    <dbReference type="NCBI Taxonomy" id="100452"/>
    <lineage>
        <taxon>Eukaryota</taxon>
        <taxon>Metazoa</taxon>
        <taxon>Spiralia</taxon>
        <taxon>Lophotrochozoa</taxon>
        <taxon>Mollusca</taxon>
        <taxon>Gastropoda</taxon>
        <taxon>Heterobranchia</taxon>
        <taxon>Euthyneura</taxon>
        <taxon>Panpulmonata</taxon>
        <taxon>Eupulmonata</taxon>
        <taxon>Stylommatophora</taxon>
        <taxon>Helicina</taxon>
        <taxon>Helicoidea</taxon>
        <taxon>Geomitridae</taxon>
        <taxon>Candidula</taxon>
    </lineage>
</organism>
<feature type="region of interest" description="Disordered" evidence="1">
    <location>
        <begin position="48"/>
        <end position="86"/>
    </location>
</feature>
<gene>
    <name evidence="2" type="ORF">CUNI_LOCUS21960</name>
</gene>
<name>A0A8S4A875_9EUPU</name>
<dbReference type="EMBL" id="CAJHNH020008530">
    <property type="protein sequence ID" value="CAG5136402.1"/>
    <property type="molecule type" value="Genomic_DNA"/>
</dbReference>
<dbReference type="AlphaFoldDB" id="A0A8S4A875"/>
<reference evidence="2" key="1">
    <citation type="submission" date="2021-04" db="EMBL/GenBank/DDBJ databases">
        <authorList>
            <consortium name="Molecular Ecology Group"/>
        </authorList>
    </citation>
    <scope>NUCLEOTIDE SEQUENCE</scope>
</reference>
<proteinExistence type="predicted"/>
<protein>
    <submittedName>
        <fullName evidence="2">Uncharacterized protein</fullName>
    </submittedName>
</protein>
<dbReference type="OrthoDB" id="6095622at2759"/>
<keyword evidence="3" id="KW-1185">Reference proteome</keyword>